<proteinExistence type="predicted"/>
<evidence type="ECO:0000256" key="1">
    <source>
        <dbReference type="SAM" id="Phobius"/>
    </source>
</evidence>
<keyword evidence="1" id="KW-0812">Transmembrane</keyword>
<accession>A0A1X6Z608</accession>
<keyword evidence="5" id="KW-1185">Reference proteome</keyword>
<dbReference type="Proteomes" id="UP000193495">
    <property type="component" value="Unassembled WGS sequence"/>
</dbReference>
<dbReference type="OrthoDB" id="7862519at2"/>
<keyword evidence="1" id="KW-0472">Membrane</keyword>
<dbReference type="RefSeq" id="WP_085896068.1">
    <property type="nucleotide sequence ID" value="NZ_FWFY01000004.1"/>
</dbReference>
<dbReference type="EMBL" id="PYGB01000004">
    <property type="protein sequence ID" value="PSK86798.1"/>
    <property type="molecule type" value="Genomic_DNA"/>
</dbReference>
<reference evidence="3 4" key="1">
    <citation type="submission" date="2017-03" db="EMBL/GenBank/DDBJ databases">
        <authorList>
            <person name="Afonso C.L."/>
            <person name="Miller P.J."/>
            <person name="Scott M.A."/>
            <person name="Spackman E."/>
            <person name="Goraichik I."/>
            <person name="Dimitrov K.M."/>
            <person name="Suarez D.L."/>
            <person name="Swayne D.E."/>
        </authorList>
    </citation>
    <scope>NUCLEOTIDE SEQUENCE [LARGE SCALE GENOMIC DNA]</scope>
    <source>
        <strain evidence="3 4">CECT 8367</strain>
    </source>
</reference>
<keyword evidence="1" id="KW-1133">Transmembrane helix</keyword>
<gene>
    <name evidence="2" type="ORF">CLV79_104230</name>
    <name evidence="3" type="ORF">LOS8367_01721</name>
</gene>
<dbReference type="EMBL" id="FWFY01000004">
    <property type="protein sequence ID" value="SLN41285.1"/>
    <property type="molecule type" value="Genomic_DNA"/>
</dbReference>
<evidence type="ECO:0000313" key="3">
    <source>
        <dbReference type="EMBL" id="SLN41285.1"/>
    </source>
</evidence>
<protein>
    <submittedName>
        <fullName evidence="3">Uncharacterized protein</fullName>
    </submittedName>
</protein>
<evidence type="ECO:0000313" key="5">
    <source>
        <dbReference type="Proteomes" id="UP000240624"/>
    </source>
</evidence>
<feature type="transmembrane region" description="Helical" evidence="1">
    <location>
        <begin position="12"/>
        <end position="31"/>
    </location>
</feature>
<feature type="transmembrane region" description="Helical" evidence="1">
    <location>
        <begin position="37"/>
        <end position="57"/>
    </location>
</feature>
<evidence type="ECO:0000313" key="4">
    <source>
        <dbReference type="Proteomes" id="UP000193495"/>
    </source>
</evidence>
<reference evidence="2 5" key="2">
    <citation type="submission" date="2018-03" db="EMBL/GenBank/DDBJ databases">
        <title>Genomic Encyclopedia of Archaeal and Bacterial Type Strains, Phase II (KMG-II): from individual species to whole genera.</title>
        <authorList>
            <person name="Goeker M."/>
        </authorList>
    </citation>
    <scope>NUCLEOTIDE SEQUENCE [LARGE SCALE GENOMIC DNA]</scope>
    <source>
        <strain evidence="2 5">DSM 29956</strain>
    </source>
</reference>
<dbReference type="AlphaFoldDB" id="A0A1X6Z608"/>
<evidence type="ECO:0000313" key="2">
    <source>
        <dbReference type="EMBL" id="PSK86798.1"/>
    </source>
</evidence>
<dbReference type="Proteomes" id="UP000240624">
    <property type="component" value="Unassembled WGS sequence"/>
</dbReference>
<name>A0A1X6Z608_9RHOB</name>
<organism evidence="3 4">
    <name type="scientific">Limimaricola soesokkakensis</name>
    <dbReference type="NCBI Taxonomy" id="1343159"/>
    <lineage>
        <taxon>Bacteria</taxon>
        <taxon>Pseudomonadati</taxon>
        <taxon>Pseudomonadota</taxon>
        <taxon>Alphaproteobacteria</taxon>
        <taxon>Rhodobacterales</taxon>
        <taxon>Paracoccaceae</taxon>
        <taxon>Limimaricola</taxon>
    </lineage>
</organism>
<sequence>MKIELRAAPARRAMAVGVLYGFGGVAIYTALSEASGLVWALALLCLGGAGLGAGEALRRATRLGLQLDEAGLSDSAGTLLAPWQDIVAIERGSFSLRPSNGFTLRLAKPGARAWRPGLWWRLGHRLGVGGVTSANETKAMAQAIEIRLADRVAPLP</sequence>